<gene>
    <name evidence="2" type="ordered locus">CT0471</name>
</gene>
<evidence type="ECO:0000313" key="3">
    <source>
        <dbReference type="Proteomes" id="UP000001007"/>
    </source>
</evidence>
<organism evidence="2 3">
    <name type="scientific">Chlorobaculum tepidum (strain ATCC 49652 / DSM 12025 / NBRC 103806 / TLS)</name>
    <name type="common">Chlorobium tepidum</name>
    <dbReference type="NCBI Taxonomy" id="194439"/>
    <lineage>
        <taxon>Bacteria</taxon>
        <taxon>Pseudomonadati</taxon>
        <taxon>Chlorobiota</taxon>
        <taxon>Chlorobiia</taxon>
        <taxon>Chlorobiales</taxon>
        <taxon>Chlorobiaceae</taxon>
        <taxon>Chlorobaculum</taxon>
    </lineage>
</organism>
<dbReference type="Proteomes" id="UP000001007">
    <property type="component" value="Chromosome"/>
</dbReference>
<proteinExistence type="predicted"/>
<dbReference type="OrthoDB" id="110323at2"/>
<evidence type="ECO:0000313" key="2">
    <source>
        <dbReference type="EMBL" id="AAM71713.1"/>
    </source>
</evidence>
<dbReference type="SUPFAM" id="SSF56935">
    <property type="entry name" value="Porins"/>
    <property type="match status" value="1"/>
</dbReference>
<dbReference type="PATRIC" id="fig|194439.7.peg.457"/>
<dbReference type="EMBL" id="AE006470">
    <property type="protein sequence ID" value="AAM71713.1"/>
    <property type="molecule type" value="Genomic_DNA"/>
</dbReference>
<keyword evidence="3" id="KW-1185">Reference proteome</keyword>
<dbReference type="eggNOG" id="COG2067">
    <property type="taxonomic scope" value="Bacteria"/>
</dbReference>
<reference evidence="2 3" key="1">
    <citation type="journal article" date="2002" name="Proc. Natl. Acad. Sci. U.S.A.">
        <title>The complete genome sequence of Chlorobium tepidum TLS, a photosynthetic, anaerobic, green-sulfur bacterium.</title>
        <authorList>
            <person name="Eisen J.A."/>
            <person name="Nelson K.E."/>
            <person name="Paulsen I.T."/>
            <person name="Heidelberg J.F."/>
            <person name="Wu M."/>
            <person name="Dodson R.J."/>
            <person name="Deboy R."/>
            <person name="Gwinn M.L."/>
            <person name="Nelson W.C."/>
            <person name="Haft D.H."/>
            <person name="Hickey E.K."/>
            <person name="Peterson J.D."/>
            <person name="Durkin A.S."/>
            <person name="Kolonay J.L."/>
            <person name="Yang F."/>
            <person name="Holt I."/>
            <person name="Umayam L.A."/>
            <person name="Mason T."/>
            <person name="Brenner M."/>
            <person name="Shea T.P."/>
            <person name="Parksey D."/>
            <person name="Nierman W.C."/>
            <person name="Feldblyum T.V."/>
            <person name="Hansen C.L."/>
            <person name="Craven M.B."/>
            <person name="Radune D."/>
            <person name="Vamathevan J."/>
            <person name="Khouri H."/>
            <person name="White O."/>
            <person name="Gruber T.M."/>
            <person name="Ketchum K.A."/>
            <person name="Venter J.C."/>
            <person name="Tettelin H."/>
            <person name="Bryant D.A."/>
            <person name="Fraser C.M."/>
        </authorList>
    </citation>
    <scope>NUCLEOTIDE SEQUENCE [LARGE SCALE GENOMIC DNA]</scope>
    <source>
        <strain evidence="3">ATCC 49652 / DSM 12025 / NBRC 103806 / TLS</strain>
    </source>
</reference>
<dbReference type="Pfam" id="PF13557">
    <property type="entry name" value="Phenol_MetA_deg"/>
    <property type="match status" value="1"/>
</dbReference>
<dbReference type="HOGENOM" id="CLU_066445_1_0_10"/>
<dbReference type="InterPro" id="IPR025737">
    <property type="entry name" value="FApF"/>
</dbReference>
<dbReference type="KEGG" id="cte:CT0471"/>
<feature type="chain" id="PRO_5004312187" description="Transporter" evidence="1">
    <location>
        <begin position="42"/>
        <end position="284"/>
    </location>
</feature>
<sequence length="284" mass="30375">MPGDSTNFIFMLSPTTSTFDMQKKATLLVSALMLSSTPLFAAMPLVTDDTGTQGAGHGQIEIGFESTSDKETEAGVSCKETGGAISATFSYGLTDNIDLVVGLPWEWDTVKENGLKVADENGIGDLALQIKWRFYELPDSGFNLAIKPGLTIPTGDENKGFGTGKVSGDVTLIATREAKLATFHVNLGYSRNAYKLDEISESSRKNIWHASMATELNVTDKLRAVGDIGIETNSDKDSDTDPAWILGGLIYAVNDNTDLDIGIKGGLNDAETDTTLLAGVTMRF</sequence>
<dbReference type="AlphaFoldDB" id="Q8KF61"/>
<evidence type="ECO:0000256" key="1">
    <source>
        <dbReference type="SAM" id="SignalP"/>
    </source>
</evidence>
<feature type="signal peptide" evidence="1">
    <location>
        <begin position="1"/>
        <end position="41"/>
    </location>
</feature>
<name>Q8KF61_CHLTE</name>
<keyword evidence="1" id="KW-0732">Signal</keyword>
<evidence type="ECO:0008006" key="4">
    <source>
        <dbReference type="Google" id="ProtNLM"/>
    </source>
</evidence>
<protein>
    <recommendedName>
        <fullName evidence="4">Transporter</fullName>
    </recommendedName>
</protein>
<dbReference type="EnsemblBacteria" id="AAM71713">
    <property type="protein sequence ID" value="AAM71713"/>
    <property type="gene ID" value="CT0471"/>
</dbReference>
<accession>Q8KF61</accession>
<dbReference type="STRING" id="194439.CT0471"/>